<sequence>MLKFYLFVLLSVASISGLYAQKGTLQGKIKDTANKTNLADASVIVLKAKDSILYSFARTDKNGSFRISNVDTGNYILLVTYPNYADYTEAFTINAVEQSKDFGDVDLITKTALLTDVIVHANTAIRIKGDTTEFTADSFKVDANANVEELLKRLPGFQVDQNGNITAQGQTIKKVLVDGEEFFGDDPTLVTKNIKASMVDKVQLYDKTSDQAAFTGIDDGVRDKTVNIKLKDDQKKGYFGKIDVGGGAEDLNKGKGYYYGQTMFNSFKSKRKFSAYGTFANTGDVGLNWSDAMKYGSSGANMEVTDDGGIMFMGSGGDSELDWGGRYNGNGYPDVQSGGLHYDNKWNEDKQFINGNYKIGRIAKYGSSNTLTQNNLPDRVIFSESNNNYSSNLFRQKADAVYELKPDTASMFKISASGSFANTSSDNHYETLSRREDSSMLNDNKRDLSNEGTRNSFGANMYYQRKFKKKGRTISGNIATNIFDENTHGNLLSNSNFYDSTNTIINSQTIDQLKDNNSKSSNITSKVMYTEPLNEQFTLVSNYGYNIYKSNSARLSYNKDAEENYSKIDSTYSNRYSFDQYNHRGGMALNYKKNKILFNVGTDLSAVNYKQTDLFRNRGSLERNFVNWFPSARFSYRASQQKRVEINYNGNTNQPSINQLQPLFVNDDPLNIFIGNPELRPSFRHSLNASYFTYKVMTERAFGFWGNYQMTMNPIVTNVLTDDKGVNTYKYFNLKENYNPGYNLSIWYGRKFPKLWDIRYSVDIETRGNEYVNYINDVLNKTTSSSYGIGQRLDKYKNDAYDFGVSYNLSYNINKSSLQERINNNGFSYTLRGNLRYYITKKFIVRSDAQYFWQQKTVSFNENFERFTWDAYLIKKFGKKDNMQLILTAKDILNQNNGFSRSAYNNTITQKYNTTIGRHMLLSFVYDFNKAGAGASN</sequence>
<keyword evidence="4" id="KW-0675">Receptor</keyword>
<name>A0AAE3IS17_9BACT</name>
<keyword evidence="5" id="KW-1185">Reference proteome</keyword>
<dbReference type="InterPro" id="IPR008969">
    <property type="entry name" value="CarboxyPept-like_regulatory"/>
</dbReference>
<dbReference type="EMBL" id="JAOTPL010000024">
    <property type="protein sequence ID" value="MCU7695341.1"/>
    <property type="molecule type" value="Genomic_DNA"/>
</dbReference>
<gene>
    <name evidence="4" type="ORF">OD355_12510</name>
</gene>
<feature type="compositionally biased region" description="Basic and acidic residues" evidence="1">
    <location>
        <begin position="427"/>
        <end position="449"/>
    </location>
</feature>
<evidence type="ECO:0000313" key="5">
    <source>
        <dbReference type="Proteomes" id="UP001209317"/>
    </source>
</evidence>
<dbReference type="AlphaFoldDB" id="A0AAE3IS17"/>
<feature type="region of interest" description="Disordered" evidence="1">
    <location>
        <begin position="424"/>
        <end position="453"/>
    </location>
</feature>
<dbReference type="SUPFAM" id="SSF56935">
    <property type="entry name" value="Porins"/>
    <property type="match status" value="1"/>
</dbReference>
<feature type="chain" id="PRO_5042227520" evidence="2">
    <location>
        <begin position="21"/>
        <end position="937"/>
    </location>
</feature>
<organism evidence="4 5">
    <name type="scientific">Haoranjiania flava</name>
    <dbReference type="NCBI Taxonomy" id="1856322"/>
    <lineage>
        <taxon>Bacteria</taxon>
        <taxon>Pseudomonadati</taxon>
        <taxon>Bacteroidota</taxon>
        <taxon>Chitinophagia</taxon>
        <taxon>Chitinophagales</taxon>
        <taxon>Chitinophagaceae</taxon>
        <taxon>Haoranjiania</taxon>
    </lineage>
</organism>
<proteinExistence type="predicted"/>
<comment type="caution">
    <text evidence="4">The sequence shown here is derived from an EMBL/GenBank/DDBJ whole genome shotgun (WGS) entry which is preliminary data.</text>
</comment>
<feature type="domain" description="Outer membrane protein beta-barrel" evidence="3">
    <location>
        <begin position="465"/>
        <end position="926"/>
    </location>
</feature>
<dbReference type="SUPFAM" id="SSF49464">
    <property type="entry name" value="Carboxypeptidase regulatory domain-like"/>
    <property type="match status" value="1"/>
</dbReference>
<dbReference type="Pfam" id="PF14905">
    <property type="entry name" value="OMP_b-brl_3"/>
    <property type="match status" value="1"/>
</dbReference>
<evidence type="ECO:0000256" key="1">
    <source>
        <dbReference type="SAM" id="MobiDB-lite"/>
    </source>
</evidence>
<feature type="signal peptide" evidence="2">
    <location>
        <begin position="1"/>
        <end position="20"/>
    </location>
</feature>
<accession>A0AAE3IS17</accession>
<protein>
    <submittedName>
        <fullName evidence="4">TonB-dependent receptor family protein</fullName>
    </submittedName>
</protein>
<dbReference type="Pfam" id="PF13620">
    <property type="entry name" value="CarboxypepD_reg"/>
    <property type="match status" value="1"/>
</dbReference>
<dbReference type="Proteomes" id="UP001209317">
    <property type="component" value="Unassembled WGS sequence"/>
</dbReference>
<dbReference type="InterPro" id="IPR041700">
    <property type="entry name" value="OMP_b-brl_3"/>
</dbReference>
<reference evidence="4" key="1">
    <citation type="submission" date="2022-10" db="EMBL/GenBank/DDBJ databases">
        <authorList>
            <person name="Kim H.S."/>
            <person name="Kim J.-S."/>
            <person name="Suh M.K."/>
            <person name="Eom M.K."/>
            <person name="Lee J.-S."/>
        </authorList>
    </citation>
    <scope>NUCLEOTIDE SEQUENCE</scope>
    <source>
        <strain evidence="4">LIP-5</strain>
    </source>
</reference>
<evidence type="ECO:0000256" key="2">
    <source>
        <dbReference type="SAM" id="SignalP"/>
    </source>
</evidence>
<evidence type="ECO:0000313" key="4">
    <source>
        <dbReference type="EMBL" id="MCU7695341.1"/>
    </source>
</evidence>
<dbReference type="Gene3D" id="2.60.40.1120">
    <property type="entry name" value="Carboxypeptidase-like, regulatory domain"/>
    <property type="match status" value="1"/>
</dbReference>
<keyword evidence="2" id="KW-0732">Signal</keyword>
<evidence type="ECO:0000259" key="3">
    <source>
        <dbReference type="Pfam" id="PF14905"/>
    </source>
</evidence>
<dbReference type="RefSeq" id="WP_263038829.1">
    <property type="nucleotide sequence ID" value="NZ_JAOTPL010000024.1"/>
</dbReference>